<name>A0A7X1NI02_9BURK</name>
<dbReference type="RefSeq" id="WP_152767013.1">
    <property type="nucleotide sequence ID" value="NZ_WHNP01000064.1"/>
</dbReference>
<dbReference type="Proteomes" id="UP000484381">
    <property type="component" value="Unassembled WGS sequence"/>
</dbReference>
<gene>
    <name evidence="1" type="ORF">GCT13_37460</name>
</gene>
<keyword evidence="2" id="KW-1185">Reference proteome</keyword>
<organism evidence="1 2">
    <name type="scientific">Paraburkholderia franconis</name>
    <dbReference type="NCBI Taxonomy" id="2654983"/>
    <lineage>
        <taxon>Bacteria</taxon>
        <taxon>Pseudomonadati</taxon>
        <taxon>Pseudomonadota</taxon>
        <taxon>Betaproteobacteria</taxon>
        <taxon>Burkholderiales</taxon>
        <taxon>Burkholderiaceae</taxon>
        <taxon>Paraburkholderia</taxon>
    </lineage>
</organism>
<evidence type="ECO:0000313" key="2">
    <source>
        <dbReference type="Proteomes" id="UP000484381"/>
    </source>
</evidence>
<protein>
    <submittedName>
        <fullName evidence="1">Uncharacterized protein</fullName>
    </submittedName>
</protein>
<proteinExistence type="predicted"/>
<evidence type="ECO:0000313" key="1">
    <source>
        <dbReference type="EMBL" id="MPW22368.1"/>
    </source>
</evidence>
<sequence length="80" mass="8798">MAFAVCSNACSNKRATHAIALQQGSAARRAEWRAPLRLYKVQALCSFLRGTFNRAPQAIHCAKKRTLGLSEGAVRRALQQ</sequence>
<dbReference type="EMBL" id="WHNP01000064">
    <property type="protein sequence ID" value="MPW22368.1"/>
    <property type="molecule type" value="Genomic_DNA"/>
</dbReference>
<accession>A0A7X1NI02</accession>
<comment type="caution">
    <text evidence="1">The sequence shown here is derived from an EMBL/GenBank/DDBJ whole genome shotgun (WGS) entry which is preliminary data.</text>
</comment>
<reference evidence="1 2" key="1">
    <citation type="submission" date="2019-10" db="EMBL/GenBank/DDBJ databases">
        <title>Paraburkholderia sp. isolated from nodules of Mimosa pudica from Brazilian Atlantic Forest soils.</title>
        <authorList>
            <person name="Paulitsch F."/>
            <person name="Hungria M."/>
            <person name="Dall'Agnol R."/>
        </authorList>
    </citation>
    <scope>NUCLEOTIDE SEQUENCE [LARGE SCALE GENOMIC DNA]</scope>
    <source>
        <strain evidence="1 2">CNPSo 3157</strain>
    </source>
</reference>
<dbReference type="AlphaFoldDB" id="A0A7X1NI02"/>